<dbReference type="InterPro" id="IPR022127">
    <property type="entry name" value="STIMATE/YPL162C"/>
</dbReference>
<gene>
    <name evidence="3" type="ORF">O181_049279</name>
</gene>
<organism evidence="3 4">
    <name type="scientific">Austropuccinia psidii MF-1</name>
    <dbReference type="NCBI Taxonomy" id="1389203"/>
    <lineage>
        <taxon>Eukaryota</taxon>
        <taxon>Fungi</taxon>
        <taxon>Dikarya</taxon>
        <taxon>Basidiomycota</taxon>
        <taxon>Pucciniomycotina</taxon>
        <taxon>Pucciniomycetes</taxon>
        <taxon>Pucciniales</taxon>
        <taxon>Sphaerophragmiaceae</taxon>
        <taxon>Austropuccinia</taxon>
    </lineage>
</organism>
<keyword evidence="2" id="KW-0472">Membrane</keyword>
<proteinExistence type="predicted"/>
<feature type="region of interest" description="Disordered" evidence="1">
    <location>
        <begin position="14"/>
        <end position="50"/>
    </location>
</feature>
<dbReference type="AlphaFoldDB" id="A0A9Q3DUL3"/>
<comment type="caution">
    <text evidence="3">The sequence shown here is derived from an EMBL/GenBank/DDBJ whole genome shotgun (WGS) entry which is preliminary data.</text>
</comment>
<feature type="compositionally biased region" description="Low complexity" evidence="1">
    <location>
        <begin position="365"/>
        <end position="379"/>
    </location>
</feature>
<feature type="transmembrane region" description="Helical" evidence="2">
    <location>
        <begin position="307"/>
        <end position="328"/>
    </location>
</feature>
<feature type="transmembrane region" description="Helical" evidence="2">
    <location>
        <begin position="209"/>
        <end position="231"/>
    </location>
</feature>
<dbReference type="OrthoDB" id="431202at2759"/>
<feature type="compositionally biased region" description="Basic and acidic residues" evidence="1">
    <location>
        <begin position="354"/>
        <end position="364"/>
    </location>
</feature>
<feature type="compositionally biased region" description="Polar residues" evidence="1">
    <location>
        <begin position="91"/>
        <end position="108"/>
    </location>
</feature>
<dbReference type="GO" id="GO:0016020">
    <property type="term" value="C:membrane"/>
    <property type="evidence" value="ECO:0007669"/>
    <property type="project" value="TreeGrafter"/>
</dbReference>
<accession>A0A9Q3DUL3</accession>
<keyword evidence="2" id="KW-0812">Transmembrane</keyword>
<evidence type="ECO:0000313" key="4">
    <source>
        <dbReference type="Proteomes" id="UP000765509"/>
    </source>
</evidence>
<reference evidence="3" key="1">
    <citation type="submission" date="2021-03" db="EMBL/GenBank/DDBJ databases">
        <title>Draft genome sequence of rust myrtle Austropuccinia psidii MF-1, a brazilian biotype.</title>
        <authorList>
            <person name="Quecine M.C."/>
            <person name="Pachon D.M.R."/>
            <person name="Bonatelli M.L."/>
            <person name="Correr F.H."/>
            <person name="Franceschini L.M."/>
            <person name="Leite T.F."/>
            <person name="Margarido G.R.A."/>
            <person name="Almeida C.A."/>
            <person name="Ferrarezi J.A."/>
            <person name="Labate C.A."/>
        </authorList>
    </citation>
    <scope>NUCLEOTIDE SEQUENCE</scope>
    <source>
        <strain evidence="3">MF-1</strain>
    </source>
</reference>
<feature type="region of interest" description="Disordered" evidence="1">
    <location>
        <begin position="354"/>
        <end position="433"/>
    </location>
</feature>
<protein>
    <submittedName>
        <fullName evidence="3">Uncharacterized protein</fullName>
    </submittedName>
</protein>
<dbReference type="Pfam" id="PF12400">
    <property type="entry name" value="STIMATE"/>
    <property type="match status" value="1"/>
</dbReference>
<dbReference type="Proteomes" id="UP000765509">
    <property type="component" value="Unassembled WGS sequence"/>
</dbReference>
<sequence>MSCDCAARFHMPWPPATRRSASSRESHSTQIPRGSDGHRTQTAGIGERKSDRIEADVDVAPLLSKARLSLKIFVLVIFKSQSHHSRHPSNHCKTQSCMMPSASPEQKPSISSESSISNSIYKIPHTQIDPHSCSLLGPFAILIQAIMALIILVSLLVKRHREKPKRKYQIWTADVSKQVIGQAFVHLLNIFISAIMAQLPSGGNPCALYFINIFIDTTIGVFVLFITLNLLTHLSSILFNQSPINLGLASGTYPPPFFMSWLKQLAIYLLSLAILKLFVIALFYLGGDALIRFGDGLIEAISSNPKTQIVIVVMIGPTILNVLQFLLIDSFIKHKPPPVNHQSLQHNETQAFLNDHDHDSDHDNNLNQNHLNQNHPNSLGSDDQDCLGSSNPYKSKSSSRRQTNRNLDSSPLDPCLTPTSNAPHCYPPKRSSNQINPIGLSDFNLEIRQRTPLNIKHNSINQITQLNPQNHNLFKPMLNKSLILTHYSKLWSSSLKISNHRPINSFNPSDRSFESQRLGCPTQIKTGVSLIDNENQKRYHQAQKSFTHSCTSTIIN</sequence>
<evidence type="ECO:0000313" key="3">
    <source>
        <dbReference type="EMBL" id="MBW0509564.1"/>
    </source>
</evidence>
<feature type="transmembrane region" description="Helical" evidence="2">
    <location>
        <begin position="265"/>
        <end position="287"/>
    </location>
</feature>
<dbReference type="EMBL" id="AVOT02021009">
    <property type="protein sequence ID" value="MBW0509564.1"/>
    <property type="molecule type" value="Genomic_DNA"/>
</dbReference>
<evidence type="ECO:0000256" key="2">
    <source>
        <dbReference type="SAM" id="Phobius"/>
    </source>
</evidence>
<keyword evidence="4" id="KW-1185">Reference proteome</keyword>
<name>A0A9Q3DUL3_9BASI</name>
<keyword evidence="2" id="KW-1133">Transmembrane helix</keyword>
<feature type="region of interest" description="Disordered" evidence="1">
    <location>
        <begin position="84"/>
        <end position="112"/>
    </location>
</feature>
<dbReference type="PANTHER" id="PTHR31735">
    <property type="entry name" value="VACUOLAR MEMBRANE PROTEIN YPL162C"/>
    <property type="match status" value="1"/>
</dbReference>
<feature type="transmembrane region" description="Helical" evidence="2">
    <location>
        <begin position="135"/>
        <end position="157"/>
    </location>
</feature>
<dbReference type="PANTHER" id="PTHR31735:SF1">
    <property type="entry name" value="VACUOLAR MEMBRANE PROTEIN YPL162C"/>
    <property type="match status" value="1"/>
</dbReference>
<evidence type="ECO:0000256" key="1">
    <source>
        <dbReference type="SAM" id="MobiDB-lite"/>
    </source>
</evidence>